<dbReference type="AlphaFoldDB" id="A0A0F7PBQ7"/>
<dbReference type="Proteomes" id="UP000069906">
    <property type="component" value="Chromosome"/>
</dbReference>
<dbReference type="KEGG" id="hsf:HLASA_0264"/>
<evidence type="ECO:0000313" key="2">
    <source>
        <dbReference type="EMBL" id="AKH96773.1"/>
    </source>
</evidence>
<organism evidence="2 5">
    <name type="scientific">Halanaeroarchaeum sulfurireducens</name>
    <dbReference type="NCBI Taxonomy" id="1604004"/>
    <lineage>
        <taxon>Archaea</taxon>
        <taxon>Methanobacteriati</taxon>
        <taxon>Methanobacteriota</taxon>
        <taxon>Stenosarchaea group</taxon>
        <taxon>Halobacteria</taxon>
        <taxon>Halobacteriales</taxon>
        <taxon>Halobacteriaceae</taxon>
        <taxon>Halanaeroarchaeum</taxon>
    </lineage>
</organism>
<dbReference type="PROSITE" id="PS51257">
    <property type="entry name" value="PROKAR_LIPOPROTEIN"/>
    <property type="match status" value="1"/>
</dbReference>
<dbReference type="EMBL" id="CP011564">
    <property type="protein sequence ID" value="ALG81175.1"/>
    <property type="molecule type" value="Genomic_DNA"/>
</dbReference>
<dbReference type="Proteomes" id="UP000060390">
    <property type="component" value="Chromosome"/>
</dbReference>
<name>A0A0F7PBQ7_9EURY</name>
<dbReference type="PATRIC" id="fig|1604004.4.peg.277"/>
<dbReference type="InterPro" id="IPR047792">
    <property type="entry name" value="Hvo_1808-like"/>
</dbReference>
<evidence type="ECO:0000313" key="5">
    <source>
        <dbReference type="Proteomes" id="UP000069906"/>
    </source>
</evidence>
<dbReference type="HOGENOM" id="CLU_027187_0_0_2"/>
<evidence type="ECO:0000313" key="3">
    <source>
        <dbReference type="EMBL" id="ALG81175.1"/>
    </source>
</evidence>
<evidence type="ECO:0008006" key="6">
    <source>
        <dbReference type="Google" id="ProtNLM"/>
    </source>
</evidence>
<feature type="region of interest" description="Disordered" evidence="1">
    <location>
        <begin position="22"/>
        <end position="57"/>
    </location>
</feature>
<reference evidence="3 4" key="3">
    <citation type="journal article" date="2016" name="Stand. Genomic Sci.">
        <title>Complete genome sequence of 'Halanaeroarchaeum sulfurireducens' M27-SA2, a sulfur-reducing and acetate-oxidizing haloarchaeon from the deep-sea hypersaline anoxic lake Medee.</title>
        <authorList>
            <person name="Messina E."/>
            <person name="Sorokin D.Y."/>
            <person name="Kublanov I.V."/>
            <person name="Toshchakov S."/>
            <person name="Lopatina A."/>
            <person name="Arcadi E."/>
            <person name="Smedile F."/>
            <person name="La Spada G."/>
            <person name="La Cono V."/>
            <person name="Yakimov M.M."/>
        </authorList>
    </citation>
    <scope>NUCLEOTIDE SEQUENCE [LARGE SCALE GENOMIC DNA]</scope>
    <source>
        <strain evidence="3 4">M27-SA2</strain>
    </source>
</reference>
<reference evidence="2 5" key="1">
    <citation type="journal article" date="2015" name="ISME J.">
        <title>Elemental sulfur and acetate can support life of a novel strictly anaerobic haloarchaeon.</title>
        <authorList>
            <person name="Sorokin D.Y."/>
            <person name="Kublanov I.V."/>
            <person name="Gavrilov S.N."/>
            <person name="Rojo D."/>
            <person name="Roman P."/>
            <person name="Golyshin P.N."/>
            <person name="Slepak V.Z."/>
            <person name="Smedile F."/>
            <person name="Ferrer M."/>
            <person name="Messina E."/>
            <person name="La Cono V."/>
            <person name="Yakimov M.M."/>
        </authorList>
    </citation>
    <scope>NUCLEOTIDE SEQUENCE [LARGE SCALE GENOMIC DNA]</scope>
    <source>
        <strain evidence="2 5">HSR2</strain>
    </source>
</reference>
<reference evidence="4" key="2">
    <citation type="submission" date="2015-05" db="EMBL/GenBank/DDBJ databases">
        <title>Complete genome sequence of Halanaeroarchaeum sulfurireducens type strain M27-SA2, a sulfate-reducer haloarchaeon from marine anoxic lake Medee.</title>
        <authorList>
            <person name="Messina E."/>
            <person name="Kublanov I.V."/>
            <person name="Toshchakov S."/>
            <person name="Arcadi E."/>
            <person name="La Spada G."/>
            <person name="La Cono V."/>
            <person name="Yakimov M.M."/>
        </authorList>
    </citation>
    <scope>NUCLEOTIDE SEQUENCE [LARGE SCALE GENOMIC DNA]</scope>
    <source>
        <strain evidence="4">M27-SA2</strain>
    </source>
</reference>
<protein>
    <recommendedName>
        <fullName evidence="6">Lipoprotein</fullName>
    </recommendedName>
</protein>
<keyword evidence="5" id="KW-1185">Reference proteome</keyword>
<dbReference type="GeneID" id="26009637"/>
<evidence type="ECO:0000313" key="4">
    <source>
        <dbReference type="Proteomes" id="UP000060390"/>
    </source>
</evidence>
<dbReference type="KEGG" id="hsu:HLASF_0264"/>
<dbReference type="NCBIfam" id="NF038145">
    <property type="entry name" value="Hvo_1808_fam"/>
    <property type="match status" value="1"/>
</dbReference>
<dbReference type="EMBL" id="CP008874">
    <property type="protein sequence ID" value="AKH96773.1"/>
    <property type="molecule type" value="Genomic_DNA"/>
</dbReference>
<evidence type="ECO:0000256" key="1">
    <source>
        <dbReference type="SAM" id="MobiDB-lite"/>
    </source>
</evidence>
<dbReference type="OrthoDB" id="85977at2157"/>
<gene>
    <name evidence="3" type="ORF">HLASA_0264</name>
    <name evidence="2" type="ORF">HLASF_0264</name>
</gene>
<proteinExistence type="predicted"/>
<feature type="compositionally biased region" description="Low complexity" evidence="1">
    <location>
        <begin position="33"/>
        <end position="43"/>
    </location>
</feature>
<dbReference type="STRING" id="1604004.HLASA_0264"/>
<sequence length="482" mass="53697">MRRSLVVLAVLGLVVTAGCLGSTPAPAGPAEPVPTTTATDTTTSVHPADPPEDTLGWEDGYWYNETLDVDRSDGLNDSELDAVVSRAMARVEHIRGLEFEHRVPVEIISREEHTNRTSGQYENVSQNGSLHQNVKYEATFLMGESTSAVGQQERNQASNVLGYYSPGQDRIVIVSEDTDSPRIDEVTLAQELFHALQEHRFNVSEYEANTEETHNARMGIVEGDANYVDYRYEQEFIEDDENGSAGGSDVHLGLLALRSQPYSDGPVFVDERYEEGGWDAVNAVYDDPPQSTEQTIHTEKYRTDEPTEVRIDDRSAAAWAVPDLGNGSVDYAQFGEAGMYVMLWYPSYETKQDVVIPLNNFLDTDGEVDLYNYDHRYSAGWDGDRLLPYTTNDSAETGETGYVWKSVWDSETEATQFLDGYHQLLEHHNAEPVPERPNTYRISEGEFADAFYVEQSGETVVIVNAPTVEELTEVREGAGAAE</sequence>
<dbReference type="RefSeq" id="WP_050047611.1">
    <property type="nucleotide sequence ID" value="NZ_CP008874.1"/>
</dbReference>
<accession>A0A0F7PBQ7</accession>